<dbReference type="Pfam" id="PF00067">
    <property type="entry name" value="p450"/>
    <property type="match status" value="1"/>
</dbReference>
<gene>
    <name evidence="8" type="ORF">R1flu_015434</name>
</gene>
<comment type="caution">
    <text evidence="8">The sequence shown here is derived from an EMBL/GenBank/DDBJ whole genome shotgun (WGS) entry which is preliminary data.</text>
</comment>
<dbReference type="SUPFAM" id="SSF48264">
    <property type="entry name" value="Cytochrome P450"/>
    <property type="match status" value="1"/>
</dbReference>
<evidence type="ECO:0000256" key="6">
    <source>
        <dbReference type="ARBA" id="ARBA00023033"/>
    </source>
</evidence>
<keyword evidence="4" id="KW-0560">Oxidoreductase</keyword>
<dbReference type="EMBL" id="JBHFFA010000004">
    <property type="protein sequence ID" value="KAL2630748.1"/>
    <property type="molecule type" value="Genomic_DNA"/>
</dbReference>
<protein>
    <recommendedName>
        <fullName evidence="10">Cytochrome P450</fullName>
    </recommendedName>
</protein>
<keyword evidence="9" id="KW-1185">Reference proteome</keyword>
<evidence type="ECO:0000256" key="5">
    <source>
        <dbReference type="ARBA" id="ARBA00023004"/>
    </source>
</evidence>
<dbReference type="PRINTS" id="PR00463">
    <property type="entry name" value="EP450I"/>
</dbReference>
<dbReference type="GO" id="GO:0046872">
    <property type="term" value="F:metal ion binding"/>
    <property type="evidence" value="ECO:0007669"/>
    <property type="project" value="UniProtKB-KW"/>
</dbReference>
<evidence type="ECO:0000256" key="2">
    <source>
        <dbReference type="ARBA" id="ARBA00022617"/>
    </source>
</evidence>
<name>A0ABD1YJ61_9MARC</name>
<dbReference type="InterPro" id="IPR017972">
    <property type="entry name" value="Cyt_P450_CS"/>
</dbReference>
<dbReference type="InterPro" id="IPR001128">
    <property type="entry name" value="Cyt_P450"/>
</dbReference>
<evidence type="ECO:0000256" key="7">
    <source>
        <dbReference type="PIRSR" id="PIRSR602401-1"/>
    </source>
</evidence>
<dbReference type="AlphaFoldDB" id="A0ABD1YJ61"/>
<keyword evidence="2 7" id="KW-0349">Heme</keyword>
<dbReference type="PANTHER" id="PTHR24286:SF384">
    <property type="entry name" value="P450, PUTATIVE (EUROFUNG)-RELATED"/>
    <property type="match status" value="1"/>
</dbReference>
<keyword evidence="3 7" id="KW-0479">Metal-binding</keyword>
<dbReference type="PANTHER" id="PTHR24286">
    <property type="entry name" value="CYTOCHROME P450 26"/>
    <property type="match status" value="1"/>
</dbReference>
<keyword evidence="5 7" id="KW-0408">Iron</keyword>
<comment type="cofactor">
    <cofactor evidence="7">
        <name>heme</name>
        <dbReference type="ChEBI" id="CHEBI:30413"/>
    </cofactor>
</comment>
<dbReference type="InterPro" id="IPR002401">
    <property type="entry name" value="Cyt_P450_E_grp-I"/>
</dbReference>
<sequence>MSTRLNLILCTGIQGLNIGSWFPVGRHRGSGPLHWGCDHDHIGSEENRCVRRRTRLRAPVFRKEESEENSGAGAWSPSRSTYLFVWEGKTTSSICWEGSLVNCVEDADRCGPAADTLVCYQKGISSIAEFSDMQRGEAGRPATSTQGKKTEQQNAKLMYPGAQVDFQTRKWWISFRAKRFSAETLSVNETDCILDLETDCSFSTNSRVVMAEHGSSLLASLEERESPSVWFLATLLVSFVTVISCGWVWSSTKGKERYSGLPPGDLGLPFFGDTIQYVNAYYNMSVKNYVGKKIARYGSPIFKAKLMGHMTVFMDAPEGSKLMFNRRNDEKLIQGYWPESTLKLVGSNVLSSQNGAAYRCHKRHMMSHFLGQNVVPRYLVRIEERSVEYIQRYWLDGTIDGSVLETQNQLMIHTFGLIADLCLTLTDTNEAEKLRPTFEVWEKGLMALPINLPGTDYYRSLKARAEILNYFDTYVQRRKQELKDGTASPTQDYLSVMLTNPDDSGHFYTDEEIKTNILHLIHGGANTVSSTLTMAVCKIAEHTEVYDQLVAEHTAIMERKGDAQPLTIEDVRSMKYSWMVLQETLRVYPSLPGIFREATTTFEYNGYTIPKGWKLLCTAAQSFQNPELVEDPERFDPSRFERGNFSPHVFFPFGGGVRLCPGYELAKITMLVFLHHFLKNLHWTLTDPDEKVVYHFSPGTLKGIPIRITRVKAF</sequence>
<keyword evidence="6" id="KW-0503">Monooxygenase</keyword>
<evidence type="ECO:0000313" key="8">
    <source>
        <dbReference type="EMBL" id="KAL2630748.1"/>
    </source>
</evidence>
<feature type="binding site" description="axial binding residue" evidence="7">
    <location>
        <position position="660"/>
    </location>
    <ligand>
        <name>heme</name>
        <dbReference type="ChEBI" id="CHEBI:30413"/>
    </ligand>
    <ligandPart>
        <name>Fe</name>
        <dbReference type="ChEBI" id="CHEBI:18248"/>
    </ligandPart>
</feature>
<dbReference type="Gene3D" id="1.10.630.10">
    <property type="entry name" value="Cytochrome P450"/>
    <property type="match status" value="1"/>
</dbReference>
<dbReference type="PROSITE" id="PS00086">
    <property type="entry name" value="CYTOCHROME_P450"/>
    <property type="match status" value="1"/>
</dbReference>
<comment type="similarity">
    <text evidence="1">Belongs to the cytochrome P450 family.</text>
</comment>
<dbReference type="GO" id="GO:0004497">
    <property type="term" value="F:monooxygenase activity"/>
    <property type="evidence" value="ECO:0007669"/>
    <property type="project" value="UniProtKB-KW"/>
</dbReference>
<organism evidence="8 9">
    <name type="scientific">Riccia fluitans</name>
    <dbReference type="NCBI Taxonomy" id="41844"/>
    <lineage>
        <taxon>Eukaryota</taxon>
        <taxon>Viridiplantae</taxon>
        <taxon>Streptophyta</taxon>
        <taxon>Embryophyta</taxon>
        <taxon>Marchantiophyta</taxon>
        <taxon>Marchantiopsida</taxon>
        <taxon>Marchantiidae</taxon>
        <taxon>Marchantiales</taxon>
        <taxon>Ricciaceae</taxon>
        <taxon>Riccia</taxon>
    </lineage>
</organism>
<evidence type="ECO:0000256" key="4">
    <source>
        <dbReference type="ARBA" id="ARBA00023002"/>
    </source>
</evidence>
<reference evidence="8 9" key="1">
    <citation type="submission" date="2024-09" db="EMBL/GenBank/DDBJ databases">
        <title>Chromosome-scale assembly of Riccia fluitans.</title>
        <authorList>
            <person name="Paukszto L."/>
            <person name="Sawicki J."/>
            <person name="Karawczyk K."/>
            <person name="Piernik-Szablinska J."/>
            <person name="Szczecinska M."/>
            <person name="Mazdziarz M."/>
        </authorList>
    </citation>
    <scope>NUCLEOTIDE SEQUENCE [LARGE SCALE GENOMIC DNA]</scope>
    <source>
        <strain evidence="8">Rf_01</strain>
        <tissue evidence="8">Aerial parts of the thallus</tissue>
    </source>
</reference>
<dbReference type="InterPro" id="IPR036396">
    <property type="entry name" value="Cyt_P450_sf"/>
</dbReference>
<evidence type="ECO:0000256" key="3">
    <source>
        <dbReference type="ARBA" id="ARBA00022723"/>
    </source>
</evidence>
<evidence type="ECO:0000313" key="9">
    <source>
        <dbReference type="Proteomes" id="UP001605036"/>
    </source>
</evidence>
<evidence type="ECO:0008006" key="10">
    <source>
        <dbReference type="Google" id="ProtNLM"/>
    </source>
</evidence>
<accession>A0ABD1YJ61</accession>
<proteinExistence type="inferred from homology"/>
<dbReference type="Proteomes" id="UP001605036">
    <property type="component" value="Unassembled WGS sequence"/>
</dbReference>
<evidence type="ECO:0000256" key="1">
    <source>
        <dbReference type="ARBA" id="ARBA00010617"/>
    </source>
</evidence>
<dbReference type="PRINTS" id="PR00385">
    <property type="entry name" value="P450"/>
</dbReference>